<evidence type="ECO:0000256" key="4">
    <source>
        <dbReference type="ARBA" id="ARBA00023098"/>
    </source>
</evidence>
<comment type="caution">
    <text evidence="8">The sequence shown here is derived from an EMBL/GenBank/DDBJ whole genome shotgun (WGS) entry which is preliminary data.</text>
</comment>
<evidence type="ECO:0000256" key="1">
    <source>
        <dbReference type="ARBA" id="ARBA00022679"/>
    </source>
</evidence>
<feature type="transmembrane region" description="Helical" evidence="7">
    <location>
        <begin position="35"/>
        <end position="57"/>
    </location>
</feature>
<keyword evidence="9" id="KW-1185">Reference proteome</keyword>
<evidence type="ECO:0000313" key="9">
    <source>
        <dbReference type="Proteomes" id="UP000601435"/>
    </source>
</evidence>
<gene>
    <name evidence="8" type="ORF">SNEC2469_LOCUS2265</name>
</gene>
<dbReference type="GO" id="GO:0006629">
    <property type="term" value="P:lipid metabolic process"/>
    <property type="evidence" value="ECO:0007669"/>
    <property type="project" value="UniProtKB-KW"/>
</dbReference>
<evidence type="ECO:0000256" key="7">
    <source>
        <dbReference type="SAM" id="Phobius"/>
    </source>
</evidence>
<evidence type="ECO:0000256" key="6">
    <source>
        <dbReference type="ARBA" id="ARBA00023315"/>
    </source>
</evidence>
<evidence type="ECO:0000256" key="3">
    <source>
        <dbReference type="ARBA" id="ARBA00022989"/>
    </source>
</evidence>
<keyword evidence="5 7" id="KW-0472">Membrane</keyword>
<proteinExistence type="predicted"/>
<name>A0A812JPE0_9DINO</name>
<keyword evidence="4" id="KW-0443">Lipid metabolism</keyword>
<sequence>MEKYRQFADGGTGVNPFVPVWSHHKSGLVMQCAKLALLSLALLRLCMVVTAFLWLVLAELLCWPLGFLPIVRRPLHWLLSYAGCSLALLGLGFWFTAGGHVLADHRRLKLAPPKVNSSSCYDARRGCLVLSNTQGLTDVLYLGMRLCPVFVFPAVDGSPVPYYSVLGALRRAGARRASVPVETPQSLKDIAEAARTGWRGPVVVFPEGARTNGTAVLAWKKTTFEGLESFEKPVGTALVTLEYNKAGAYTPHHTIGTMFKHILFLCIQPFHSVKSTWLPATDVATVVKGKPVPESMVLLRSVLTRMIAGAVEVDVYAEKHQDFMAFWEASQKKGYTKATKKLQPQDGQVRISVQWS</sequence>
<keyword evidence="3 7" id="KW-1133">Transmembrane helix</keyword>
<reference evidence="8" key="1">
    <citation type="submission" date="2021-02" db="EMBL/GenBank/DDBJ databases">
        <authorList>
            <person name="Dougan E. K."/>
            <person name="Rhodes N."/>
            <person name="Thang M."/>
            <person name="Chan C."/>
        </authorList>
    </citation>
    <scope>NUCLEOTIDE SEQUENCE</scope>
</reference>
<accession>A0A812JPE0</accession>
<dbReference type="GO" id="GO:0016746">
    <property type="term" value="F:acyltransferase activity"/>
    <property type="evidence" value="ECO:0007669"/>
    <property type="project" value="UniProtKB-KW"/>
</dbReference>
<protein>
    <recommendedName>
        <fullName evidence="10">Phospholipid/glycerol acyltransferase domain-containing protein</fullName>
    </recommendedName>
</protein>
<dbReference type="AlphaFoldDB" id="A0A812JPE0"/>
<keyword evidence="1" id="KW-0808">Transferase</keyword>
<evidence type="ECO:0000313" key="8">
    <source>
        <dbReference type="EMBL" id="CAE7212929.1"/>
    </source>
</evidence>
<evidence type="ECO:0000256" key="5">
    <source>
        <dbReference type="ARBA" id="ARBA00023136"/>
    </source>
</evidence>
<organism evidence="8 9">
    <name type="scientific">Symbiodinium necroappetens</name>
    <dbReference type="NCBI Taxonomy" id="1628268"/>
    <lineage>
        <taxon>Eukaryota</taxon>
        <taxon>Sar</taxon>
        <taxon>Alveolata</taxon>
        <taxon>Dinophyceae</taxon>
        <taxon>Suessiales</taxon>
        <taxon>Symbiodiniaceae</taxon>
        <taxon>Symbiodinium</taxon>
    </lineage>
</organism>
<dbReference type="Proteomes" id="UP000601435">
    <property type="component" value="Unassembled WGS sequence"/>
</dbReference>
<evidence type="ECO:0000256" key="2">
    <source>
        <dbReference type="ARBA" id="ARBA00022692"/>
    </source>
</evidence>
<dbReference type="PANTHER" id="PTHR23063:SF61">
    <property type="entry name" value="CHROMOSOME UNDETERMINED SCAFFOLD_7, WHOLE GENOME SHOTGUN SEQUENCE"/>
    <property type="match status" value="1"/>
</dbReference>
<evidence type="ECO:0008006" key="10">
    <source>
        <dbReference type="Google" id="ProtNLM"/>
    </source>
</evidence>
<dbReference type="EMBL" id="CAJNJA010006613">
    <property type="protein sequence ID" value="CAE7212929.1"/>
    <property type="molecule type" value="Genomic_DNA"/>
</dbReference>
<keyword evidence="2 7" id="KW-0812">Transmembrane</keyword>
<keyword evidence="6" id="KW-0012">Acyltransferase</keyword>
<dbReference type="OrthoDB" id="272512at2759"/>
<feature type="transmembrane region" description="Helical" evidence="7">
    <location>
        <begin position="77"/>
        <end position="97"/>
    </location>
</feature>
<dbReference type="PANTHER" id="PTHR23063">
    <property type="entry name" value="PHOSPHOLIPID ACYLTRANSFERASE"/>
    <property type="match status" value="1"/>
</dbReference>